<feature type="compositionally biased region" description="Basic and acidic residues" evidence="1">
    <location>
        <begin position="1"/>
        <end position="14"/>
    </location>
</feature>
<accession>A0AAD9Q163</accession>
<sequence>MDEAIETEKKHDTQSEDSSDDEEINVLKDKIQIANDLDHKYSSVGQEDQIAINDETIPSTDNYFYSSINNWICHILIKLKLKYNCSNDLIKQRPEPSSDGSLRDMWDGKIMRTFFKDPGDRNVGLLENKDNLALLLFLAFFNQFTRSVHSSGVICMTVLNLPRSVRYQRKWSMLIGIIPGPGEAQCHISTFLKPVVDDLLSLYDGIKVRAGDGREFLTRAVLLPVLGDIPASRKVPQFLSFKANKPCDKCHMTAKREPGSVGASGRMSFVTKSMPQSRNDWKVRNAMDKYKKCSSRHAADSVAKVSGVRYSELSRLPYFNTVDNFLIDPMHNLFLGLVEDLGNAIIERDARFIDCNGQDVFQKRMNNMRLPYDVGRLPRAMLSKMSGRGITAQQWKNFIITFARVCLWKQVSEDAFKLVRCLAEACEVVLRDPMNENDVTFLERLLKDHHRLYARIFGQYSVSINFHMVLHLPEQIKNWGPATAWWCFPYERRIGELSDTQTSGKSVEEQIFNHFFLQLCASQSPDPLPPCSINEHLAPALRTLLETTSSDCTTDSLQAARFGKVAEDFFTGRSKVIHGNEIVVNDPFCFVEKEEFSPTHWPVVLLPPKKINQRIQFSFLQDLKAYFKKL</sequence>
<reference evidence="2" key="1">
    <citation type="journal article" date="2023" name="G3 (Bethesda)">
        <title>Whole genome assembly and annotation of the endangered Caribbean coral Acropora cervicornis.</title>
        <authorList>
            <person name="Selwyn J.D."/>
            <person name="Vollmer S.V."/>
        </authorList>
    </citation>
    <scope>NUCLEOTIDE SEQUENCE</scope>
    <source>
        <strain evidence="2">K2</strain>
    </source>
</reference>
<feature type="region of interest" description="Disordered" evidence="1">
    <location>
        <begin position="1"/>
        <end position="22"/>
    </location>
</feature>
<dbReference type="Pfam" id="PF02992">
    <property type="entry name" value="Transposase_21"/>
    <property type="match status" value="1"/>
</dbReference>
<gene>
    <name evidence="2" type="ORF">P5673_026532</name>
</gene>
<keyword evidence="3" id="KW-1185">Reference proteome</keyword>
<dbReference type="PANTHER" id="PTHR46579:SF1">
    <property type="entry name" value="F5_8 TYPE C DOMAIN-CONTAINING PROTEIN"/>
    <property type="match status" value="1"/>
</dbReference>
<dbReference type="EMBL" id="JARQWQ010000087">
    <property type="protein sequence ID" value="KAK2552445.1"/>
    <property type="molecule type" value="Genomic_DNA"/>
</dbReference>
<evidence type="ECO:0000313" key="3">
    <source>
        <dbReference type="Proteomes" id="UP001249851"/>
    </source>
</evidence>
<protein>
    <recommendedName>
        <fullName evidence="4">DUF4218 domain-containing protein</fullName>
    </recommendedName>
</protein>
<organism evidence="2 3">
    <name type="scientific">Acropora cervicornis</name>
    <name type="common">Staghorn coral</name>
    <dbReference type="NCBI Taxonomy" id="6130"/>
    <lineage>
        <taxon>Eukaryota</taxon>
        <taxon>Metazoa</taxon>
        <taxon>Cnidaria</taxon>
        <taxon>Anthozoa</taxon>
        <taxon>Hexacorallia</taxon>
        <taxon>Scleractinia</taxon>
        <taxon>Astrocoeniina</taxon>
        <taxon>Acroporidae</taxon>
        <taxon>Acropora</taxon>
    </lineage>
</organism>
<evidence type="ECO:0008006" key="4">
    <source>
        <dbReference type="Google" id="ProtNLM"/>
    </source>
</evidence>
<comment type="caution">
    <text evidence="2">The sequence shown here is derived from an EMBL/GenBank/DDBJ whole genome shotgun (WGS) entry which is preliminary data.</text>
</comment>
<evidence type="ECO:0000256" key="1">
    <source>
        <dbReference type="SAM" id="MobiDB-lite"/>
    </source>
</evidence>
<dbReference type="PANTHER" id="PTHR46579">
    <property type="entry name" value="F5/8 TYPE C DOMAIN-CONTAINING PROTEIN-RELATED"/>
    <property type="match status" value="1"/>
</dbReference>
<name>A0AAD9Q163_ACRCE</name>
<evidence type="ECO:0000313" key="2">
    <source>
        <dbReference type="EMBL" id="KAK2552445.1"/>
    </source>
</evidence>
<dbReference type="Proteomes" id="UP001249851">
    <property type="component" value="Unassembled WGS sequence"/>
</dbReference>
<dbReference type="InterPro" id="IPR004242">
    <property type="entry name" value="Transposase_21"/>
</dbReference>
<proteinExistence type="predicted"/>
<reference evidence="2" key="2">
    <citation type="journal article" date="2023" name="Science">
        <title>Genomic signatures of disease resistance in endangered staghorn corals.</title>
        <authorList>
            <person name="Vollmer S.V."/>
            <person name="Selwyn J.D."/>
            <person name="Despard B.A."/>
            <person name="Roesel C.L."/>
        </authorList>
    </citation>
    <scope>NUCLEOTIDE SEQUENCE</scope>
    <source>
        <strain evidence="2">K2</strain>
    </source>
</reference>
<dbReference type="AlphaFoldDB" id="A0AAD9Q163"/>